<accession>A0AAN6JSE8</accession>
<dbReference type="EMBL" id="JAPDMZ010000056">
    <property type="protein sequence ID" value="KAK0552976.1"/>
    <property type="molecule type" value="Genomic_DNA"/>
</dbReference>
<feature type="compositionally biased region" description="Low complexity" evidence="1">
    <location>
        <begin position="226"/>
        <end position="254"/>
    </location>
</feature>
<feature type="compositionally biased region" description="Low complexity" evidence="1">
    <location>
        <begin position="117"/>
        <end position="132"/>
    </location>
</feature>
<name>A0AAN6JSE8_9BASI</name>
<gene>
    <name evidence="2" type="ORF">OC846_002699</name>
</gene>
<evidence type="ECO:0000313" key="2">
    <source>
        <dbReference type="EMBL" id="KAK0552976.1"/>
    </source>
</evidence>
<dbReference type="Proteomes" id="UP001176517">
    <property type="component" value="Unassembled WGS sequence"/>
</dbReference>
<dbReference type="Pfam" id="PF10253">
    <property type="entry name" value="PRCC"/>
    <property type="match status" value="1"/>
</dbReference>
<feature type="region of interest" description="Disordered" evidence="1">
    <location>
        <begin position="1"/>
        <end position="71"/>
    </location>
</feature>
<feature type="compositionally biased region" description="Low complexity" evidence="1">
    <location>
        <begin position="177"/>
        <end position="194"/>
    </location>
</feature>
<comment type="caution">
    <text evidence="2">The sequence shown here is derived from an EMBL/GenBank/DDBJ whole genome shotgun (WGS) entry which is preliminary data.</text>
</comment>
<evidence type="ECO:0000256" key="1">
    <source>
        <dbReference type="SAM" id="MobiDB-lite"/>
    </source>
</evidence>
<feature type="region of interest" description="Disordered" evidence="1">
    <location>
        <begin position="281"/>
        <end position="303"/>
    </location>
</feature>
<reference evidence="2" key="1">
    <citation type="journal article" date="2023" name="PhytoFront">
        <title>Draft Genome Resources of Seven Strains of Tilletia horrida, Causal Agent of Kernel Smut of Rice.</title>
        <authorList>
            <person name="Khanal S."/>
            <person name="Antony Babu S."/>
            <person name="Zhou X.G."/>
        </authorList>
    </citation>
    <scope>NUCLEOTIDE SEQUENCE</scope>
    <source>
        <strain evidence="2">TX6</strain>
    </source>
</reference>
<dbReference type="AlphaFoldDB" id="A0AAN6JSE8"/>
<feature type="region of interest" description="Disordered" evidence="1">
    <location>
        <begin position="86"/>
        <end position="263"/>
    </location>
</feature>
<evidence type="ECO:0008006" key="4">
    <source>
        <dbReference type="Google" id="ProtNLM"/>
    </source>
</evidence>
<feature type="compositionally biased region" description="Polar residues" evidence="1">
    <location>
        <begin position="94"/>
        <end position="113"/>
    </location>
</feature>
<keyword evidence="3" id="KW-1185">Reference proteome</keyword>
<feature type="compositionally biased region" description="Low complexity" evidence="1">
    <location>
        <begin position="59"/>
        <end position="71"/>
    </location>
</feature>
<dbReference type="InterPro" id="IPR018800">
    <property type="entry name" value="PRCC"/>
</dbReference>
<evidence type="ECO:0000313" key="3">
    <source>
        <dbReference type="Proteomes" id="UP001176517"/>
    </source>
</evidence>
<sequence>MAAGDGKAQTASLVQYGSDSDSDAEAPSARPPKAAPTAASSIMPRSIKPVKRPAPTDASISSSSSSSSSLTALLPAPVAKKAKLDIDPFGLGNGTQKSAVSTKALPATTSTNKIDSRPAQPSASSATSSSSPRIAQLHGSTSASTTAAQVEAEPEADEIPFGWAQDPDGTLYPVTPQAHQQYAEWQAAQAAAQKAEAKASTDPAGKEDMPSYSAAQLAESGRRPNASSSSALDARYAAAAAEVAGEAANGAPAAKNKGTNSRARYKGQLSALLAIAKEREEELQDKHAQGKDRQRDARLRYGF</sequence>
<proteinExistence type="predicted"/>
<protein>
    <recommendedName>
        <fullName evidence="4">Mitotic checkpoint regulator, MAD2B-interacting-domain-containing protein</fullName>
    </recommendedName>
</protein>
<organism evidence="2 3">
    <name type="scientific">Tilletia horrida</name>
    <dbReference type="NCBI Taxonomy" id="155126"/>
    <lineage>
        <taxon>Eukaryota</taxon>
        <taxon>Fungi</taxon>
        <taxon>Dikarya</taxon>
        <taxon>Basidiomycota</taxon>
        <taxon>Ustilaginomycotina</taxon>
        <taxon>Exobasidiomycetes</taxon>
        <taxon>Tilletiales</taxon>
        <taxon>Tilletiaceae</taxon>
        <taxon>Tilletia</taxon>
    </lineage>
</organism>
<feature type="compositionally biased region" description="Polar residues" evidence="1">
    <location>
        <begin position="138"/>
        <end position="148"/>
    </location>
</feature>
<feature type="compositionally biased region" description="Basic and acidic residues" evidence="1">
    <location>
        <begin position="195"/>
        <end position="209"/>
    </location>
</feature>